<keyword evidence="2" id="KW-0732">Signal</keyword>
<evidence type="ECO:0000256" key="2">
    <source>
        <dbReference type="SAM" id="SignalP"/>
    </source>
</evidence>
<accession>A0ABP8EC01</accession>
<feature type="signal peptide" evidence="2">
    <location>
        <begin position="1"/>
        <end position="21"/>
    </location>
</feature>
<evidence type="ECO:0000259" key="3">
    <source>
        <dbReference type="Pfam" id="PF14371"/>
    </source>
</evidence>
<feature type="compositionally biased region" description="Basic and acidic residues" evidence="1">
    <location>
        <begin position="34"/>
        <end position="62"/>
    </location>
</feature>
<feature type="domain" description="DUF4412" evidence="3">
    <location>
        <begin position="111"/>
        <end position="258"/>
    </location>
</feature>
<feature type="chain" id="PRO_5045117244" description="DUF4412 domain-containing protein" evidence="2">
    <location>
        <begin position="22"/>
        <end position="301"/>
    </location>
</feature>
<evidence type="ECO:0000256" key="1">
    <source>
        <dbReference type="SAM" id="MobiDB-lite"/>
    </source>
</evidence>
<dbReference type="Proteomes" id="UP001500027">
    <property type="component" value="Unassembled WGS sequence"/>
</dbReference>
<dbReference type="Pfam" id="PF14371">
    <property type="entry name" value="DUF4412"/>
    <property type="match status" value="1"/>
</dbReference>
<sequence length="301" mass="33813">MKAKYILYALFAFGLTFNAEAQFLKKLKKKSEQAAERAVLKKTEQVVTEKTEKTIDDVTDGKNEDDEPKVQTSGSQSPSSENSPGAPGMNPMSPGSADTSNMPSAYNFNWEFEMKIVTGKNDEIDMNYLINTETKDYFGMEMSMEETKAYGDVKMVMDSKIKKTIMFMEGNGQKMAQVTKMPNPKADKKTQNMGYKEIGTKTILGYECFGIQVEDPQYTATLYYTLDAPINFSSIFAMTNNKSTPKGFDPALIQVLAEESLLMEMNATHKKKSKESFTMTAQSLTESPNILKLRDYQVMSF</sequence>
<evidence type="ECO:0000313" key="4">
    <source>
        <dbReference type="EMBL" id="GAA4269674.1"/>
    </source>
</evidence>
<organism evidence="4 5">
    <name type="scientific">Hyunsoonleella aestuarii</name>
    <dbReference type="NCBI Taxonomy" id="912802"/>
    <lineage>
        <taxon>Bacteria</taxon>
        <taxon>Pseudomonadati</taxon>
        <taxon>Bacteroidota</taxon>
        <taxon>Flavobacteriia</taxon>
        <taxon>Flavobacteriales</taxon>
        <taxon>Flavobacteriaceae</taxon>
    </lineage>
</organism>
<reference evidence="5" key="1">
    <citation type="journal article" date="2019" name="Int. J. Syst. Evol. Microbiol.">
        <title>The Global Catalogue of Microorganisms (GCM) 10K type strain sequencing project: providing services to taxonomists for standard genome sequencing and annotation.</title>
        <authorList>
            <consortium name="The Broad Institute Genomics Platform"/>
            <consortium name="The Broad Institute Genome Sequencing Center for Infectious Disease"/>
            <person name="Wu L."/>
            <person name="Ma J."/>
        </authorList>
    </citation>
    <scope>NUCLEOTIDE SEQUENCE [LARGE SCALE GENOMIC DNA]</scope>
    <source>
        <strain evidence="5">JCM 17452</strain>
    </source>
</reference>
<dbReference type="EMBL" id="BAABAV010000001">
    <property type="protein sequence ID" value="GAA4269674.1"/>
    <property type="molecule type" value="Genomic_DNA"/>
</dbReference>
<gene>
    <name evidence="4" type="ORF">GCM10022257_17750</name>
</gene>
<evidence type="ECO:0000313" key="5">
    <source>
        <dbReference type="Proteomes" id="UP001500027"/>
    </source>
</evidence>
<proteinExistence type="predicted"/>
<feature type="compositionally biased region" description="Low complexity" evidence="1">
    <location>
        <begin position="73"/>
        <end position="85"/>
    </location>
</feature>
<keyword evidence="5" id="KW-1185">Reference proteome</keyword>
<protein>
    <recommendedName>
        <fullName evidence="3">DUF4412 domain-containing protein</fullName>
    </recommendedName>
</protein>
<dbReference type="RefSeq" id="WP_139000431.1">
    <property type="nucleotide sequence ID" value="NZ_BAABAV010000001.1"/>
</dbReference>
<name>A0ABP8EC01_9FLAO</name>
<comment type="caution">
    <text evidence="4">The sequence shown here is derived from an EMBL/GenBank/DDBJ whole genome shotgun (WGS) entry which is preliminary data.</text>
</comment>
<dbReference type="InterPro" id="IPR025524">
    <property type="entry name" value="DUF4412"/>
</dbReference>
<feature type="region of interest" description="Disordered" evidence="1">
    <location>
        <begin position="34"/>
        <end position="100"/>
    </location>
</feature>